<gene>
    <name evidence="1" type="ORF">DCAR_0833217</name>
</gene>
<dbReference type="Proteomes" id="UP000077755">
    <property type="component" value="Chromosome 8"/>
</dbReference>
<sequence length="138" mass="16228">MFVFVISQNLAAILQQYNDLSEIDEREATIIHEPENSKYASSESKGDLLQRVERDLAEDNLDHLTMENLAQLETEIETTLVQTRYLHPERFSTHLLLNHPKILNMLPRVREMDKKKVLESEKLLREENELLVQQVDMQ</sequence>
<protein>
    <submittedName>
        <fullName evidence="1">Uncharacterized protein</fullName>
    </submittedName>
</protein>
<reference evidence="1" key="1">
    <citation type="journal article" date="2016" name="Nat. Genet.">
        <title>A high-quality carrot genome assembly provides new insights into carotenoid accumulation and asterid genome evolution.</title>
        <authorList>
            <person name="Iorizzo M."/>
            <person name="Ellison S."/>
            <person name="Senalik D."/>
            <person name="Zeng P."/>
            <person name="Satapoomin P."/>
            <person name="Huang J."/>
            <person name="Bowman M."/>
            <person name="Iovene M."/>
            <person name="Sanseverino W."/>
            <person name="Cavagnaro P."/>
            <person name="Yildiz M."/>
            <person name="Macko-Podgorni A."/>
            <person name="Moranska E."/>
            <person name="Grzebelus E."/>
            <person name="Grzebelus D."/>
            <person name="Ashrafi H."/>
            <person name="Zheng Z."/>
            <person name="Cheng S."/>
            <person name="Spooner D."/>
            <person name="Van Deynze A."/>
            <person name="Simon P."/>
        </authorList>
    </citation>
    <scope>NUCLEOTIDE SEQUENCE</scope>
    <source>
        <tissue evidence="1">Leaf</tissue>
    </source>
</reference>
<organism evidence="1 2">
    <name type="scientific">Daucus carota subsp. sativus</name>
    <name type="common">Carrot</name>
    <dbReference type="NCBI Taxonomy" id="79200"/>
    <lineage>
        <taxon>Eukaryota</taxon>
        <taxon>Viridiplantae</taxon>
        <taxon>Streptophyta</taxon>
        <taxon>Embryophyta</taxon>
        <taxon>Tracheophyta</taxon>
        <taxon>Spermatophyta</taxon>
        <taxon>Magnoliopsida</taxon>
        <taxon>eudicotyledons</taxon>
        <taxon>Gunneridae</taxon>
        <taxon>Pentapetalae</taxon>
        <taxon>asterids</taxon>
        <taxon>campanulids</taxon>
        <taxon>Apiales</taxon>
        <taxon>Apiaceae</taxon>
        <taxon>Apioideae</taxon>
        <taxon>Scandiceae</taxon>
        <taxon>Daucinae</taxon>
        <taxon>Daucus</taxon>
        <taxon>Daucus sect. Daucus</taxon>
    </lineage>
</organism>
<evidence type="ECO:0000313" key="2">
    <source>
        <dbReference type="Proteomes" id="UP000077755"/>
    </source>
</evidence>
<dbReference type="AlphaFoldDB" id="A0AAF0XST8"/>
<name>A0AAF0XST8_DAUCS</name>
<accession>A0AAF0XST8</accession>
<keyword evidence="2" id="KW-1185">Reference proteome</keyword>
<dbReference type="EMBL" id="CP093350">
    <property type="protein sequence ID" value="WOH13706.1"/>
    <property type="molecule type" value="Genomic_DNA"/>
</dbReference>
<reference evidence="1" key="2">
    <citation type="submission" date="2022-03" db="EMBL/GenBank/DDBJ databases">
        <title>Draft title - Genomic analysis of global carrot germplasm unveils the trajectory of domestication and the origin of high carotenoid orange carrot.</title>
        <authorList>
            <person name="Iorizzo M."/>
            <person name="Ellison S."/>
            <person name="Senalik D."/>
            <person name="Macko-Podgorni A."/>
            <person name="Grzebelus D."/>
            <person name="Bostan H."/>
            <person name="Rolling W."/>
            <person name="Curaba J."/>
            <person name="Simon P."/>
        </authorList>
    </citation>
    <scope>NUCLEOTIDE SEQUENCE</scope>
    <source>
        <tissue evidence="1">Leaf</tissue>
    </source>
</reference>
<evidence type="ECO:0000313" key="1">
    <source>
        <dbReference type="EMBL" id="WOH13706.1"/>
    </source>
</evidence>
<proteinExistence type="predicted"/>